<sequence length="178" mass="20255">MSVEEYLRTEEKSPYKREYVGSFVYPLHAQAGASEAYTLIGTNIIGTLYRDVMAKGCRIYQNDMKLVVEGGTSFFYPDVMFVCEPDDGSSYAESRPCLLVEIISNSTASHDRFGKYGIYTAIPSLQTYLIVEQKERRVYAYTRQADKWHLDDLTGEGEIHLPCLDRSLMLEEIYAGVL</sequence>
<dbReference type="SUPFAM" id="SSF52980">
    <property type="entry name" value="Restriction endonuclease-like"/>
    <property type="match status" value="1"/>
</dbReference>
<keyword evidence="3" id="KW-1185">Reference proteome</keyword>
<keyword evidence="2" id="KW-0255">Endonuclease</keyword>
<feature type="domain" description="Putative restriction endonuclease" evidence="1">
    <location>
        <begin position="3"/>
        <end position="158"/>
    </location>
</feature>
<dbReference type="Gene3D" id="3.90.1570.10">
    <property type="entry name" value="tt1808, chain A"/>
    <property type="match status" value="1"/>
</dbReference>
<name>A0ABV8AAA7_9DEIO</name>
<reference evidence="3" key="1">
    <citation type="journal article" date="2019" name="Int. J. Syst. Evol. Microbiol.">
        <title>The Global Catalogue of Microorganisms (GCM) 10K type strain sequencing project: providing services to taxonomists for standard genome sequencing and annotation.</title>
        <authorList>
            <consortium name="The Broad Institute Genomics Platform"/>
            <consortium name="The Broad Institute Genome Sequencing Center for Infectious Disease"/>
            <person name="Wu L."/>
            <person name="Ma J."/>
        </authorList>
    </citation>
    <scope>NUCLEOTIDE SEQUENCE [LARGE SCALE GENOMIC DNA]</scope>
    <source>
        <strain evidence="3">CCTCC AB 2013263</strain>
    </source>
</reference>
<protein>
    <submittedName>
        <fullName evidence="2">Uma2 family endonuclease</fullName>
    </submittedName>
</protein>
<organism evidence="2 3">
    <name type="scientific">Deinococcus antarcticus</name>
    <dbReference type="NCBI Taxonomy" id="1298767"/>
    <lineage>
        <taxon>Bacteria</taxon>
        <taxon>Thermotogati</taxon>
        <taxon>Deinococcota</taxon>
        <taxon>Deinococci</taxon>
        <taxon>Deinococcales</taxon>
        <taxon>Deinococcaceae</taxon>
        <taxon>Deinococcus</taxon>
    </lineage>
</organism>
<evidence type="ECO:0000259" key="1">
    <source>
        <dbReference type="Pfam" id="PF05685"/>
    </source>
</evidence>
<dbReference type="Pfam" id="PF05685">
    <property type="entry name" value="Uma2"/>
    <property type="match status" value="1"/>
</dbReference>
<accession>A0ABV8AAA7</accession>
<proteinExistence type="predicted"/>
<dbReference type="InterPro" id="IPR012296">
    <property type="entry name" value="Nuclease_put_TT1808"/>
</dbReference>
<dbReference type="EMBL" id="JBHRZF010000206">
    <property type="protein sequence ID" value="MFC3862599.1"/>
    <property type="molecule type" value="Genomic_DNA"/>
</dbReference>
<dbReference type="PANTHER" id="PTHR36558">
    <property type="entry name" value="GLR1098 PROTEIN"/>
    <property type="match status" value="1"/>
</dbReference>
<keyword evidence="2" id="KW-0378">Hydrolase</keyword>
<gene>
    <name evidence="2" type="ORF">ACFOPQ_17685</name>
</gene>
<dbReference type="InterPro" id="IPR011335">
    <property type="entry name" value="Restrct_endonuc-II-like"/>
</dbReference>
<dbReference type="CDD" id="cd06260">
    <property type="entry name" value="DUF820-like"/>
    <property type="match status" value="1"/>
</dbReference>
<dbReference type="GO" id="GO:0004519">
    <property type="term" value="F:endonuclease activity"/>
    <property type="evidence" value="ECO:0007669"/>
    <property type="project" value="UniProtKB-KW"/>
</dbReference>
<dbReference type="Proteomes" id="UP001595748">
    <property type="component" value="Unassembled WGS sequence"/>
</dbReference>
<keyword evidence="2" id="KW-0540">Nuclease</keyword>
<dbReference type="PANTHER" id="PTHR36558:SF1">
    <property type="entry name" value="RESTRICTION ENDONUCLEASE DOMAIN-CONTAINING PROTEIN-RELATED"/>
    <property type="match status" value="1"/>
</dbReference>
<dbReference type="InterPro" id="IPR008538">
    <property type="entry name" value="Uma2"/>
</dbReference>
<dbReference type="RefSeq" id="WP_380080543.1">
    <property type="nucleotide sequence ID" value="NZ_JBHRZF010000206.1"/>
</dbReference>
<evidence type="ECO:0000313" key="2">
    <source>
        <dbReference type="EMBL" id="MFC3862599.1"/>
    </source>
</evidence>
<evidence type="ECO:0000313" key="3">
    <source>
        <dbReference type="Proteomes" id="UP001595748"/>
    </source>
</evidence>
<comment type="caution">
    <text evidence="2">The sequence shown here is derived from an EMBL/GenBank/DDBJ whole genome shotgun (WGS) entry which is preliminary data.</text>
</comment>